<accession>A0AAV5UHP5</accession>
<proteinExistence type="predicted"/>
<evidence type="ECO:0000313" key="4">
    <source>
        <dbReference type="Proteomes" id="UP001432027"/>
    </source>
</evidence>
<feature type="compositionally biased region" description="Polar residues" evidence="1">
    <location>
        <begin position="279"/>
        <end position="293"/>
    </location>
</feature>
<organism evidence="3 4">
    <name type="scientific">Pristionchus entomophagus</name>
    <dbReference type="NCBI Taxonomy" id="358040"/>
    <lineage>
        <taxon>Eukaryota</taxon>
        <taxon>Metazoa</taxon>
        <taxon>Ecdysozoa</taxon>
        <taxon>Nematoda</taxon>
        <taxon>Chromadorea</taxon>
        <taxon>Rhabditida</taxon>
        <taxon>Rhabditina</taxon>
        <taxon>Diplogasteromorpha</taxon>
        <taxon>Diplogasteroidea</taxon>
        <taxon>Neodiplogasteridae</taxon>
        <taxon>Pristionchus</taxon>
    </lineage>
</organism>
<name>A0AAV5UHP5_9BILA</name>
<feature type="region of interest" description="Disordered" evidence="1">
    <location>
        <begin position="278"/>
        <end position="302"/>
    </location>
</feature>
<keyword evidence="2" id="KW-1133">Transmembrane helix</keyword>
<evidence type="ECO:0000256" key="2">
    <source>
        <dbReference type="SAM" id="Phobius"/>
    </source>
</evidence>
<keyword evidence="2" id="KW-0812">Transmembrane</keyword>
<feature type="transmembrane region" description="Helical" evidence="2">
    <location>
        <begin position="212"/>
        <end position="234"/>
    </location>
</feature>
<comment type="caution">
    <text evidence="3">The sequence shown here is derived from an EMBL/GenBank/DDBJ whole genome shotgun (WGS) entry which is preliminary data.</text>
</comment>
<dbReference type="EMBL" id="BTSX01000006">
    <property type="protein sequence ID" value="GMT05770.1"/>
    <property type="molecule type" value="Genomic_DNA"/>
</dbReference>
<sequence>LSVCLSSAWGESISFRGLTGSKPTVSNSTQMQAFLTSRSHLGEERLNLSCETRKNDYAAHEMAKTRFSVGCLGNSSLGVVPQIMGKLSSCYCSFNLTICEREVEVKNCVIVGPGRKSTRGFSVDSTHIYHVGFTIQLGGHLMDGRLDITTEASALPRNQTLADEPAAIMASEFSGWAYRVELECFGLRQARFCKRLATNATIKRNYESQWDLLAVIFGLAGAFVVACMVLFIHWRVRERIRRTRGEKMREIVHTISRRRMVSESAQSYDYHPSIRVHRASSSNTSGERTYSTETGKRRSTYL</sequence>
<keyword evidence="2" id="KW-0472">Membrane</keyword>
<feature type="non-terminal residue" evidence="3">
    <location>
        <position position="1"/>
    </location>
</feature>
<reference evidence="3" key="1">
    <citation type="submission" date="2023-10" db="EMBL/GenBank/DDBJ databases">
        <title>Genome assembly of Pristionchus species.</title>
        <authorList>
            <person name="Yoshida K."/>
            <person name="Sommer R.J."/>
        </authorList>
    </citation>
    <scope>NUCLEOTIDE SEQUENCE</scope>
    <source>
        <strain evidence="3">RS0144</strain>
    </source>
</reference>
<gene>
    <name evidence="3" type="ORF">PENTCL1PPCAC_27944</name>
</gene>
<dbReference type="Proteomes" id="UP001432027">
    <property type="component" value="Unassembled WGS sequence"/>
</dbReference>
<evidence type="ECO:0000256" key="1">
    <source>
        <dbReference type="SAM" id="MobiDB-lite"/>
    </source>
</evidence>
<protein>
    <submittedName>
        <fullName evidence="3">Uncharacterized protein</fullName>
    </submittedName>
</protein>
<dbReference type="AlphaFoldDB" id="A0AAV5UHP5"/>
<keyword evidence="4" id="KW-1185">Reference proteome</keyword>
<evidence type="ECO:0000313" key="3">
    <source>
        <dbReference type="EMBL" id="GMT05770.1"/>
    </source>
</evidence>